<keyword evidence="2" id="KW-1185">Reference proteome</keyword>
<evidence type="ECO:0000313" key="2">
    <source>
        <dbReference type="Proteomes" id="UP001732700"/>
    </source>
</evidence>
<proteinExistence type="predicted"/>
<sequence>MASTPPPVIGKAGNLTVFITPPAALSPLDTTRRSGSPESPGSEFSTPNTTPRSVASPASPPPKQPATVKTVSPPPAVKTVSPPLPAAKLFQAPPVQVPPPQFGKAEAKPDGSAFAFFWDAVLRVQEAHESLDGYISNWFGLDQSKYQWALNDYYESTGKEMDSGKAGKPMQKV</sequence>
<organism evidence="1 2">
    <name type="scientific">Avena sativa</name>
    <name type="common">Oat</name>
    <dbReference type="NCBI Taxonomy" id="4498"/>
    <lineage>
        <taxon>Eukaryota</taxon>
        <taxon>Viridiplantae</taxon>
        <taxon>Streptophyta</taxon>
        <taxon>Embryophyta</taxon>
        <taxon>Tracheophyta</taxon>
        <taxon>Spermatophyta</taxon>
        <taxon>Magnoliopsida</taxon>
        <taxon>Liliopsida</taxon>
        <taxon>Poales</taxon>
        <taxon>Poaceae</taxon>
        <taxon>BOP clade</taxon>
        <taxon>Pooideae</taxon>
        <taxon>Poodae</taxon>
        <taxon>Poeae</taxon>
        <taxon>Poeae Chloroplast Group 1 (Aveneae type)</taxon>
        <taxon>Aveninae</taxon>
        <taxon>Avena</taxon>
    </lineage>
</organism>
<accession>A0ACD5UX29</accession>
<protein>
    <submittedName>
        <fullName evidence="1">Uncharacterized protein</fullName>
    </submittedName>
</protein>
<reference evidence="1" key="2">
    <citation type="submission" date="2025-09" db="UniProtKB">
        <authorList>
            <consortium name="EnsemblPlants"/>
        </authorList>
    </citation>
    <scope>IDENTIFICATION</scope>
</reference>
<reference evidence="1" key="1">
    <citation type="submission" date="2021-05" db="EMBL/GenBank/DDBJ databases">
        <authorList>
            <person name="Scholz U."/>
            <person name="Mascher M."/>
            <person name="Fiebig A."/>
        </authorList>
    </citation>
    <scope>NUCLEOTIDE SEQUENCE [LARGE SCALE GENOMIC DNA]</scope>
</reference>
<dbReference type="Proteomes" id="UP001732700">
    <property type="component" value="Chromosome 2D"/>
</dbReference>
<dbReference type="EnsemblPlants" id="AVESA.00010b.r2.2DG0335010.1">
    <property type="protein sequence ID" value="AVESA.00010b.r2.2DG0335010.1.CDS"/>
    <property type="gene ID" value="AVESA.00010b.r2.2DG0335010"/>
</dbReference>
<evidence type="ECO:0000313" key="1">
    <source>
        <dbReference type="EnsemblPlants" id="AVESA.00010b.r2.2DG0335010.1.CDS"/>
    </source>
</evidence>
<name>A0ACD5UX29_AVESA</name>